<reference evidence="1 2" key="1">
    <citation type="submission" date="2016-10" db="EMBL/GenBank/DDBJ databases">
        <title>Genome sequence of Nocardia seriolae strain EM150506, isolated from Anguila japonica.</title>
        <authorList>
            <person name="Han H.-J."/>
        </authorList>
    </citation>
    <scope>NUCLEOTIDE SEQUENCE [LARGE SCALE GENOMIC DNA]</scope>
    <source>
        <strain evidence="1 2">EM150506</strain>
    </source>
</reference>
<dbReference type="Proteomes" id="UP000180166">
    <property type="component" value="Chromosome"/>
</dbReference>
<gene>
    <name evidence="1" type="ORF">NS506_02674</name>
</gene>
<organism evidence="1 2">
    <name type="scientific">Nocardia seriolae</name>
    <dbReference type="NCBI Taxonomy" id="37332"/>
    <lineage>
        <taxon>Bacteria</taxon>
        <taxon>Bacillati</taxon>
        <taxon>Actinomycetota</taxon>
        <taxon>Actinomycetes</taxon>
        <taxon>Mycobacteriales</taxon>
        <taxon>Nocardiaceae</taxon>
        <taxon>Nocardia</taxon>
    </lineage>
</organism>
<evidence type="ECO:0000313" key="1">
    <source>
        <dbReference type="EMBL" id="APA96736.1"/>
    </source>
</evidence>
<dbReference type="KEGG" id="nsr:NS506_02674"/>
<dbReference type="AlphaFoldDB" id="A0ABC8ARK7"/>
<name>A0ABC8ARK7_9NOCA</name>
<accession>A0ABC8ARK7</accession>
<proteinExistence type="predicted"/>
<protein>
    <submittedName>
        <fullName evidence="1">Uncharacterized protein</fullName>
    </submittedName>
</protein>
<evidence type="ECO:0000313" key="2">
    <source>
        <dbReference type="Proteomes" id="UP000180166"/>
    </source>
</evidence>
<dbReference type="EMBL" id="CP017839">
    <property type="protein sequence ID" value="APA96736.1"/>
    <property type="molecule type" value="Genomic_DNA"/>
</dbReference>
<sequence length="133" mass="14784">MVRRGWTLGDNEPTDADGYPHSVLTGWTYSPSYGGVKMNEIEDLTPWPLLCCFGIGEPYDLPDGIEVTMAGNPQGCPDHATISHEIPVHLDDPDWNIGWDELEALLEKLESAARDLNPRDFTDCWFFGNCGSV</sequence>